<organism evidence="1 2">
    <name type="scientific">Arctium lappa</name>
    <name type="common">Greater burdock</name>
    <name type="synonym">Lappa major</name>
    <dbReference type="NCBI Taxonomy" id="4217"/>
    <lineage>
        <taxon>Eukaryota</taxon>
        <taxon>Viridiplantae</taxon>
        <taxon>Streptophyta</taxon>
        <taxon>Embryophyta</taxon>
        <taxon>Tracheophyta</taxon>
        <taxon>Spermatophyta</taxon>
        <taxon>Magnoliopsida</taxon>
        <taxon>eudicotyledons</taxon>
        <taxon>Gunneridae</taxon>
        <taxon>Pentapetalae</taxon>
        <taxon>asterids</taxon>
        <taxon>campanulids</taxon>
        <taxon>Asterales</taxon>
        <taxon>Asteraceae</taxon>
        <taxon>Carduoideae</taxon>
        <taxon>Cardueae</taxon>
        <taxon>Arctiinae</taxon>
        <taxon>Arctium</taxon>
    </lineage>
</organism>
<evidence type="ECO:0000313" key="2">
    <source>
        <dbReference type="Proteomes" id="UP001055879"/>
    </source>
</evidence>
<name>A0ACB8XL76_ARCLA</name>
<proteinExistence type="predicted"/>
<gene>
    <name evidence="1" type="ORF">L6452_40179</name>
</gene>
<reference evidence="1 2" key="2">
    <citation type="journal article" date="2022" name="Mol. Ecol. Resour.">
        <title>The genomes of chicory, endive, great burdock and yacon provide insights into Asteraceae paleo-polyploidization history and plant inulin production.</title>
        <authorList>
            <person name="Fan W."/>
            <person name="Wang S."/>
            <person name="Wang H."/>
            <person name="Wang A."/>
            <person name="Jiang F."/>
            <person name="Liu H."/>
            <person name="Zhao H."/>
            <person name="Xu D."/>
            <person name="Zhang Y."/>
        </authorList>
    </citation>
    <scope>NUCLEOTIDE SEQUENCE [LARGE SCALE GENOMIC DNA]</scope>
    <source>
        <strain evidence="2">cv. Niubang</strain>
    </source>
</reference>
<protein>
    <submittedName>
        <fullName evidence="1">Uncharacterized protein</fullName>
    </submittedName>
</protein>
<dbReference type="EMBL" id="CM042062">
    <property type="protein sequence ID" value="KAI3668962.1"/>
    <property type="molecule type" value="Genomic_DNA"/>
</dbReference>
<reference evidence="2" key="1">
    <citation type="journal article" date="2022" name="Mol. Ecol. Resour.">
        <title>The genomes of chicory, endive, great burdock and yacon provide insights into Asteraceae palaeo-polyploidization history and plant inulin production.</title>
        <authorList>
            <person name="Fan W."/>
            <person name="Wang S."/>
            <person name="Wang H."/>
            <person name="Wang A."/>
            <person name="Jiang F."/>
            <person name="Liu H."/>
            <person name="Zhao H."/>
            <person name="Xu D."/>
            <person name="Zhang Y."/>
        </authorList>
    </citation>
    <scope>NUCLEOTIDE SEQUENCE [LARGE SCALE GENOMIC DNA]</scope>
    <source>
        <strain evidence="2">cv. Niubang</strain>
    </source>
</reference>
<keyword evidence="2" id="KW-1185">Reference proteome</keyword>
<dbReference type="Proteomes" id="UP001055879">
    <property type="component" value="Linkage Group LG16"/>
</dbReference>
<evidence type="ECO:0000313" key="1">
    <source>
        <dbReference type="EMBL" id="KAI3668962.1"/>
    </source>
</evidence>
<sequence length="193" mass="21023">MPSPAVFSGCLLRQHPPSPNQHRDRSPPASSPLTDHHIFGHISGHTLLPCLDSELKSNKPERKERKGKGGDDAGDGGSSISLNFKFFKESPYVGIVVGFVSGKTSTESKKLLLFCGDLHGDVLGDSVFRFLDAYFIDSESPYVGIVVGFVSGKASTESKKLLLFCRELHGDVLGDSVFRFLDAYFIDSVTLPF</sequence>
<comment type="caution">
    <text evidence="1">The sequence shown here is derived from an EMBL/GenBank/DDBJ whole genome shotgun (WGS) entry which is preliminary data.</text>
</comment>
<accession>A0ACB8XL76</accession>